<feature type="transmembrane region" description="Helical" evidence="2">
    <location>
        <begin position="96"/>
        <end position="116"/>
    </location>
</feature>
<dbReference type="PANTHER" id="PTHR47875">
    <property type="entry name" value="PEPTIDYL-PROLYL CIS-TRANS ISOMERASE CYP28, CHLOROPLASTIC"/>
    <property type="match status" value="1"/>
</dbReference>
<evidence type="ECO:0000256" key="2">
    <source>
        <dbReference type="SAM" id="Phobius"/>
    </source>
</evidence>
<dbReference type="PANTHER" id="PTHR47875:SF1">
    <property type="entry name" value="PEPTIDYL-PROLYL CIS-TRANS ISOMERASE CYP28, CHLOROPLASTIC"/>
    <property type="match status" value="1"/>
</dbReference>
<protein>
    <recommendedName>
        <fullName evidence="3">PPIase cyclophilin-type domain-containing protein</fullName>
    </recommendedName>
</protein>
<dbReference type="PROSITE" id="PS50072">
    <property type="entry name" value="CSA_PPIASE_2"/>
    <property type="match status" value="1"/>
</dbReference>
<feature type="region of interest" description="Disordered" evidence="1">
    <location>
        <begin position="123"/>
        <end position="171"/>
    </location>
</feature>
<feature type="compositionally biased region" description="Low complexity" evidence="1">
    <location>
        <begin position="204"/>
        <end position="219"/>
    </location>
</feature>
<evidence type="ECO:0000313" key="4">
    <source>
        <dbReference type="EMBL" id="KAL3784942.1"/>
    </source>
</evidence>
<keyword evidence="2" id="KW-0472">Membrane</keyword>
<gene>
    <name evidence="4" type="ORF">ACHAW5_003622</name>
</gene>
<dbReference type="Pfam" id="PF00160">
    <property type="entry name" value="Pro_isomerase"/>
    <property type="match status" value="1"/>
</dbReference>
<evidence type="ECO:0000256" key="1">
    <source>
        <dbReference type="SAM" id="MobiDB-lite"/>
    </source>
</evidence>
<feature type="region of interest" description="Disordered" evidence="1">
    <location>
        <begin position="1"/>
        <end position="90"/>
    </location>
</feature>
<keyword evidence="5" id="KW-1185">Reference proteome</keyword>
<sequence length="471" mass="49565">MSSSCSSGGGSIGNNSDSSIGSSNGSSIDSSIGRSIDSNVDLGGSTGSSGEVAKERQRRQWWRQRMQKRWQKQRPCPGNNKTRREMAPSKKASSSSFLASALLAATCLLLLLLLLLPRESSGFAHPSSSSSSSSSSRHRPAAASSSRVASDDRGDHRHQDDHDDAAASTSTRRGFLASSASSLAATLVLGPSSSSRASDGAGEEAGVATTTTTTTTTKSTADAVVTDRIFVEFKGLSSSSSPPGDVGNANDAVVVDRIVIGLFGNDSPQPVSVLKGLVTTSGYPSRCKPLDDDRTLEKERLEARKVYNSCLETENTRGVNYDYSTVWRVIKDERIDLGAVSGKFVARESPNFVDGPGNARMRHDAPGVVSVRRGDGGGFGFTIYPGGGDDASSASSLDEDNIVVGRVLEGMDVVKKLNDVTVVRSAGAMLSSGGRELKGMPSRGCRYGGSEYFCNENKPLRKVLLDKTGVL</sequence>
<dbReference type="SUPFAM" id="SSF50891">
    <property type="entry name" value="Cyclophilin-like"/>
    <property type="match status" value="1"/>
</dbReference>
<comment type="caution">
    <text evidence="4">The sequence shown here is derived from an EMBL/GenBank/DDBJ whole genome shotgun (WGS) entry which is preliminary data.</text>
</comment>
<feature type="compositionally biased region" description="Low complexity" evidence="1">
    <location>
        <begin position="123"/>
        <end position="148"/>
    </location>
</feature>
<keyword evidence="2" id="KW-1133">Transmembrane helix</keyword>
<proteinExistence type="predicted"/>
<dbReference type="InterPro" id="IPR002130">
    <property type="entry name" value="Cyclophilin-type_PPIase_dom"/>
</dbReference>
<dbReference type="InterPro" id="IPR044178">
    <property type="entry name" value="CYP28-like"/>
</dbReference>
<feature type="domain" description="PPIase cyclophilin-type" evidence="3">
    <location>
        <begin position="257"/>
        <end position="470"/>
    </location>
</feature>
<accession>A0ABD3PB42</accession>
<evidence type="ECO:0000313" key="5">
    <source>
        <dbReference type="Proteomes" id="UP001530315"/>
    </source>
</evidence>
<name>A0ABD3PB42_9STRA</name>
<reference evidence="4 5" key="1">
    <citation type="submission" date="2024-10" db="EMBL/GenBank/DDBJ databases">
        <title>Updated reference genomes for cyclostephanoid diatoms.</title>
        <authorList>
            <person name="Roberts W.R."/>
            <person name="Alverson A.J."/>
        </authorList>
    </citation>
    <scope>NUCLEOTIDE SEQUENCE [LARGE SCALE GENOMIC DNA]</scope>
    <source>
        <strain evidence="4 5">AJA276-08</strain>
    </source>
</reference>
<feature type="region of interest" description="Disordered" evidence="1">
    <location>
        <begin position="192"/>
        <end position="219"/>
    </location>
</feature>
<dbReference type="Proteomes" id="UP001530315">
    <property type="component" value="Unassembled WGS sequence"/>
</dbReference>
<organism evidence="4 5">
    <name type="scientific">Stephanodiscus triporus</name>
    <dbReference type="NCBI Taxonomy" id="2934178"/>
    <lineage>
        <taxon>Eukaryota</taxon>
        <taxon>Sar</taxon>
        <taxon>Stramenopiles</taxon>
        <taxon>Ochrophyta</taxon>
        <taxon>Bacillariophyta</taxon>
        <taxon>Coscinodiscophyceae</taxon>
        <taxon>Thalassiosirophycidae</taxon>
        <taxon>Stephanodiscales</taxon>
        <taxon>Stephanodiscaceae</taxon>
        <taxon>Stephanodiscus</taxon>
    </lineage>
</organism>
<dbReference type="EMBL" id="JALLAZ020000912">
    <property type="protein sequence ID" value="KAL3784942.1"/>
    <property type="molecule type" value="Genomic_DNA"/>
</dbReference>
<feature type="compositionally biased region" description="Basic residues" evidence="1">
    <location>
        <begin position="56"/>
        <end position="72"/>
    </location>
</feature>
<keyword evidence="2" id="KW-0812">Transmembrane</keyword>
<dbReference type="AlphaFoldDB" id="A0ABD3PB42"/>
<evidence type="ECO:0000259" key="3">
    <source>
        <dbReference type="PROSITE" id="PS50072"/>
    </source>
</evidence>
<feature type="compositionally biased region" description="Low complexity" evidence="1">
    <location>
        <begin position="13"/>
        <end position="39"/>
    </location>
</feature>
<dbReference type="Gene3D" id="2.40.100.10">
    <property type="entry name" value="Cyclophilin-like"/>
    <property type="match status" value="1"/>
</dbReference>
<feature type="compositionally biased region" description="Basic and acidic residues" evidence="1">
    <location>
        <begin position="149"/>
        <end position="165"/>
    </location>
</feature>
<dbReference type="InterPro" id="IPR029000">
    <property type="entry name" value="Cyclophilin-like_dom_sf"/>
</dbReference>